<dbReference type="CDD" id="cd16018">
    <property type="entry name" value="Enpp"/>
    <property type="match status" value="1"/>
</dbReference>
<feature type="chain" id="PRO_5012346267" evidence="1">
    <location>
        <begin position="23"/>
        <end position="425"/>
    </location>
</feature>
<dbReference type="GO" id="GO:0016787">
    <property type="term" value="F:hydrolase activity"/>
    <property type="evidence" value="ECO:0007669"/>
    <property type="project" value="UniProtKB-ARBA"/>
</dbReference>
<evidence type="ECO:0000256" key="1">
    <source>
        <dbReference type="SAM" id="SignalP"/>
    </source>
</evidence>
<dbReference type="PANTHER" id="PTHR10151:SF120">
    <property type="entry name" value="BIS(5'-ADENOSYL)-TRIPHOSPHATASE"/>
    <property type="match status" value="1"/>
</dbReference>
<gene>
    <name evidence="2" type="ORF">SAMN06296058_2815</name>
</gene>
<dbReference type="Gene3D" id="3.30.1360.180">
    <property type="match status" value="1"/>
</dbReference>
<keyword evidence="1" id="KW-0732">Signal</keyword>
<organism evidence="2 3">
    <name type="scientific">Pseudoxanthomonas indica</name>
    <dbReference type="NCBI Taxonomy" id="428993"/>
    <lineage>
        <taxon>Bacteria</taxon>
        <taxon>Pseudomonadati</taxon>
        <taxon>Pseudomonadota</taxon>
        <taxon>Gammaproteobacteria</taxon>
        <taxon>Lysobacterales</taxon>
        <taxon>Lysobacteraceae</taxon>
        <taxon>Pseudoxanthomonas</taxon>
    </lineage>
</organism>
<proteinExistence type="predicted"/>
<dbReference type="InterPro" id="IPR017850">
    <property type="entry name" value="Alkaline_phosphatase_core_sf"/>
</dbReference>
<dbReference type="Pfam" id="PF01663">
    <property type="entry name" value="Phosphodiest"/>
    <property type="match status" value="1"/>
</dbReference>
<name>A0A1T5LPP4_9GAMM</name>
<dbReference type="OrthoDB" id="9771966at2"/>
<protein>
    <submittedName>
        <fullName evidence="2">Predicted pyrophosphatase or phosphodiesterase, AlkP superfamily</fullName>
    </submittedName>
</protein>
<accession>A0A1T5LPP4</accession>
<feature type="signal peptide" evidence="1">
    <location>
        <begin position="1"/>
        <end position="22"/>
    </location>
</feature>
<dbReference type="Gene3D" id="3.40.720.10">
    <property type="entry name" value="Alkaline Phosphatase, subunit A"/>
    <property type="match status" value="1"/>
</dbReference>
<dbReference type="InterPro" id="IPR002591">
    <property type="entry name" value="Phosphodiest/P_Trfase"/>
</dbReference>
<evidence type="ECO:0000313" key="3">
    <source>
        <dbReference type="Proteomes" id="UP000190341"/>
    </source>
</evidence>
<reference evidence="2 3" key="1">
    <citation type="submission" date="2017-02" db="EMBL/GenBank/DDBJ databases">
        <authorList>
            <person name="Peterson S.W."/>
        </authorList>
    </citation>
    <scope>NUCLEOTIDE SEQUENCE [LARGE SCALE GENOMIC DNA]</scope>
    <source>
        <strain evidence="2 3">P15</strain>
    </source>
</reference>
<dbReference type="SUPFAM" id="SSF53649">
    <property type="entry name" value="Alkaline phosphatase-like"/>
    <property type="match status" value="1"/>
</dbReference>
<dbReference type="PROSITE" id="PS51257">
    <property type="entry name" value="PROKAR_LIPOPROTEIN"/>
    <property type="match status" value="1"/>
</dbReference>
<dbReference type="EMBL" id="FUZV01000002">
    <property type="protein sequence ID" value="SKC77529.1"/>
    <property type="molecule type" value="Genomic_DNA"/>
</dbReference>
<dbReference type="Proteomes" id="UP000190341">
    <property type="component" value="Unassembled WGS sequence"/>
</dbReference>
<dbReference type="STRING" id="428993.SAMN06296058_2815"/>
<dbReference type="AlphaFoldDB" id="A0A1T5LPP4"/>
<dbReference type="RefSeq" id="WP_079725134.1">
    <property type="nucleotide sequence ID" value="NZ_BMCL01000001.1"/>
</dbReference>
<dbReference type="PANTHER" id="PTHR10151">
    <property type="entry name" value="ECTONUCLEOTIDE PYROPHOSPHATASE/PHOSPHODIESTERASE"/>
    <property type="match status" value="1"/>
</dbReference>
<keyword evidence="3" id="KW-1185">Reference proteome</keyword>
<sequence length="425" mass="46310">MPLPLVRAAQLACLVLVLTACASRPPSASRPASDIPATLLLVSVDGLRADYLGRGLTPHLDALAREGVQAEWMKPSYPSLTFPNHYTLVTGLRPDHHGIVGNTIGDETLGRFVPSDSQAVGDGRWWGGEPIWVGAENAGLRTATLFWPGSEAAVQGVRPSQWRRYDKAYPLEQRVSQVRQWLDLPAAQRPRLITLYFDQVDAAGHDHGPDSPEVAQRLREVDAAIGELRSYFEARGAALPVNLIVVSDHGMTATSPDRMVAIESLAPAEVADTINSGQVVGFVPKPGRVQQAEQRLLGRHGAVECWRKQDMPARWHYGSHPRIAPIVCQADEGWLIERQSKIDSRRAEDWRGGGAHGYDPALPSMRAIFMASGPAFRTRVRVPAFDNVDVYPLLARLLGIPAAANDGKPETLGGIIATPEPIPHR</sequence>
<evidence type="ECO:0000313" key="2">
    <source>
        <dbReference type="EMBL" id="SKC77529.1"/>
    </source>
</evidence>